<dbReference type="HAMAP" id="MF_00719">
    <property type="entry name" value="CobS"/>
    <property type="match status" value="1"/>
</dbReference>
<evidence type="ECO:0000256" key="1">
    <source>
        <dbReference type="ARBA" id="ARBA00001946"/>
    </source>
</evidence>
<evidence type="ECO:0000256" key="17">
    <source>
        <dbReference type="ARBA" id="ARBA00048623"/>
    </source>
</evidence>
<evidence type="ECO:0000256" key="15">
    <source>
        <dbReference type="ARBA" id="ARBA00032605"/>
    </source>
</evidence>
<keyword evidence="11 19" id="KW-0460">Magnesium</keyword>
<evidence type="ECO:0000313" key="20">
    <source>
        <dbReference type="EMBL" id="RCX05823.1"/>
    </source>
</evidence>
<evidence type="ECO:0000256" key="2">
    <source>
        <dbReference type="ARBA" id="ARBA00004651"/>
    </source>
</evidence>
<dbReference type="Pfam" id="PF02654">
    <property type="entry name" value="CobS"/>
    <property type="match status" value="1"/>
</dbReference>
<comment type="pathway">
    <text evidence="3 19">Cofactor biosynthesis; adenosylcobalamin biosynthesis; adenosylcobalamin from cob(II)yrinate a,c-diamide: step 7/7.</text>
</comment>
<comment type="catalytic activity">
    <reaction evidence="17 19">
        <text>alpha-ribazole + adenosylcob(III)inamide-GDP = adenosylcob(III)alamin + GMP + H(+)</text>
        <dbReference type="Rhea" id="RHEA:16049"/>
        <dbReference type="ChEBI" id="CHEBI:10329"/>
        <dbReference type="ChEBI" id="CHEBI:15378"/>
        <dbReference type="ChEBI" id="CHEBI:18408"/>
        <dbReference type="ChEBI" id="CHEBI:58115"/>
        <dbReference type="ChEBI" id="CHEBI:60487"/>
        <dbReference type="EC" id="2.7.8.26"/>
    </reaction>
</comment>
<organism evidence="20 21">
    <name type="scientific">Marinomonas foliarum</name>
    <dbReference type="NCBI Taxonomy" id="491950"/>
    <lineage>
        <taxon>Bacteria</taxon>
        <taxon>Pseudomonadati</taxon>
        <taxon>Pseudomonadota</taxon>
        <taxon>Gammaproteobacteria</taxon>
        <taxon>Oceanospirillales</taxon>
        <taxon>Oceanospirillaceae</taxon>
        <taxon>Marinomonas</taxon>
    </lineage>
</organism>
<reference evidence="20 21" key="1">
    <citation type="submission" date="2018-07" db="EMBL/GenBank/DDBJ databases">
        <title>Genomic Encyclopedia of Type Strains, Phase III (KMG-III): the genomes of soil and plant-associated and newly described type strains.</title>
        <authorList>
            <person name="Whitman W."/>
        </authorList>
    </citation>
    <scope>NUCLEOTIDE SEQUENCE [LARGE SCALE GENOMIC DNA]</scope>
    <source>
        <strain evidence="20 21">CECT 7731</strain>
    </source>
</reference>
<keyword evidence="9 19" id="KW-0808">Transferase</keyword>
<dbReference type="EC" id="2.7.8.26" evidence="5 19"/>
<evidence type="ECO:0000256" key="8">
    <source>
        <dbReference type="ARBA" id="ARBA00022573"/>
    </source>
</evidence>
<name>A0A369A9K4_9GAMM</name>
<dbReference type="GO" id="GO:0051073">
    <property type="term" value="F:adenosylcobinamide-GDP ribazoletransferase activity"/>
    <property type="evidence" value="ECO:0007669"/>
    <property type="project" value="UniProtKB-UniRule"/>
</dbReference>
<feature type="transmembrane region" description="Helical" evidence="19">
    <location>
        <begin position="40"/>
        <end position="60"/>
    </location>
</feature>
<dbReference type="GO" id="GO:0009236">
    <property type="term" value="P:cobalamin biosynthetic process"/>
    <property type="evidence" value="ECO:0007669"/>
    <property type="project" value="UniProtKB-UniRule"/>
</dbReference>
<evidence type="ECO:0000256" key="10">
    <source>
        <dbReference type="ARBA" id="ARBA00022692"/>
    </source>
</evidence>
<dbReference type="EMBL" id="QPJQ01000010">
    <property type="protein sequence ID" value="RCX05823.1"/>
    <property type="molecule type" value="Genomic_DNA"/>
</dbReference>
<dbReference type="AlphaFoldDB" id="A0A369A9K4"/>
<dbReference type="UniPathway" id="UPA00148">
    <property type="reaction ID" value="UER00238"/>
</dbReference>
<dbReference type="InterPro" id="IPR003805">
    <property type="entry name" value="CobS"/>
</dbReference>
<evidence type="ECO:0000256" key="13">
    <source>
        <dbReference type="ARBA" id="ARBA00023136"/>
    </source>
</evidence>
<keyword evidence="8 19" id="KW-0169">Cobalamin biosynthesis</keyword>
<feature type="transmembrane region" description="Helical" evidence="19">
    <location>
        <begin position="113"/>
        <end position="131"/>
    </location>
</feature>
<keyword evidence="12 19" id="KW-1133">Transmembrane helix</keyword>
<dbReference type="GO" id="GO:0008818">
    <property type="term" value="F:cobalamin 5'-phosphate synthase activity"/>
    <property type="evidence" value="ECO:0007669"/>
    <property type="project" value="UniProtKB-UniRule"/>
</dbReference>
<evidence type="ECO:0000256" key="11">
    <source>
        <dbReference type="ARBA" id="ARBA00022842"/>
    </source>
</evidence>
<evidence type="ECO:0000256" key="9">
    <source>
        <dbReference type="ARBA" id="ARBA00022679"/>
    </source>
</evidence>
<dbReference type="RefSeq" id="WP_258861085.1">
    <property type="nucleotide sequence ID" value="NZ_JBQDNF010000033.1"/>
</dbReference>
<evidence type="ECO:0000256" key="19">
    <source>
        <dbReference type="HAMAP-Rule" id="MF_00719"/>
    </source>
</evidence>
<evidence type="ECO:0000256" key="6">
    <source>
        <dbReference type="ARBA" id="ARBA00015850"/>
    </source>
</evidence>
<comment type="caution">
    <text evidence="20">The sequence shown here is derived from an EMBL/GenBank/DDBJ whole genome shotgun (WGS) entry which is preliminary data.</text>
</comment>
<keyword evidence="13 19" id="KW-0472">Membrane</keyword>
<protein>
    <recommendedName>
        <fullName evidence="6 19">Adenosylcobinamide-GDP ribazoletransferase</fullName>
        <ecNumber evidence="5 19">2.7.8.26</ecNumber>
    </recommendedName>
    <alternativeName>
        <fullName evidence="16 19">Cobalamin synthase</fullName>
    </alternativeName>
    <alternativeName>
        <fullName evidence="15 19">Cobalamin-5'-phosphate synthase</fullName>
    </alternativeName>
</protein>
<accession>A0A369A9K4</accession>
<evidence type="ECO:0000256" key="5">
    <source>
        <dbReference type="ARBA" id="ARBA00013200"/>
    </source>
</evidence>
<evidence type="ECO:0000256" key="12">
    <source>
        <dbReference type="ARBA" id="ARBA00022989"/>
    </source>
</evidence>
<comment type="cofactor">
    <cofactor evidence="1 19">
        <name>Mg(2+)</name>
        <dbReference type="ChEBI" id="CHEBI:18420"/>
    </cofactor>
</comment>
<feature type="transmembrane region" description="Helical" evidence="19">
    <location>
        <begin position="212"/>
        <end position="231"/>
    </location>
</feature>
<keyword evidence="10 19" id="KW-0812">Transmembrane</keyword>
<dbReference type="PANTHER" id="PTHR34148:SF1">
    <property type="entry name" value="ADENOSYLCOBINAMIDE-GDP RIBAZOLETRANSFERASE"/>
    <property type="match status" value="1"/>
</dbReference>
<dbReference type="NCBIfam" id="TIGR00317">
    <property type="entry name" value="cobS"/>
    <property type="match status" value="1"/>
</dbReference>
<dbReference type="PANTHER" id="PTHR34148">
    <property type="entry name" value="ADENOSYLCOBINAMIDE-GDP RIBAZOLETRANSFERASE"/>
    <property type="match status" value="1"/>
</dbReference>
<evidence type="ECO:0000256" key="3">
    <source>
        <dbReference type="ARBA" id="ARBA00004663"/>
    </source>
</evidence>
<dbReference type="GO" id="GO:0005886">
    <property type="term" value="C:plasma membrane"/>
    <property type="evidence" value="ECO:0007669"/>
    <property type="project" value="UniProtKB-SubCell"/>
</dbReference>
<dbReference type="Proteomes" id="UP000253506">
    <property type="component" value="Unassembled WGS sequence"/>
</dbReference>
<evidence type="ECO:0000256" key="7">
    <source>
        <dbReference type="ARBA" id="ARBA00022475"/>
    </source>
</evidence>
<evidence type="ECO:0000256" key="4">
    <source>
        <dbReference type="ARBA" id="ARBA00010561"/>
    </source>
</evidence>
<sequence>MNMKGVVIAPYWQGFKRSLVTYTRIPLKVDWSDDVKHTPAVCFLPWIGLVVGLLSAWPLWFDWSSSLQALLMLLTAVLITGGFHEDGLMDSCDGLVGGWDKEQRLTIMKDSRIGSYAALSIWFSMSLKWLLLNELLQAIPDSFLGFIYTLSAWCVVHVIARFIPLLLMHTLKYVSLGQSKASNMIAKLGPIEWCIALVPCLLIGVLAFNLLYLVFTLVLSVILVFLIRHYLRKKIDGFNGDTLGASEQLGEILVIFCLLVSYS</sequence>
<evidence type="ECO:0000256" key="14">
    <source>
        <dbReference type="ARBA" id="ARBA00025228"/>
    </source>
</evidence>
<proteinExistence type="inferred from homology"/>
<feature type="transmembrane region" description="Helical" evidence="19">
    <location>
        <begin position="143"/>
        <end position="167"/>
    </location>
</feature>
<comment type="similarity">
    <text evidence="4 19">Belongs to the CobS family.</text>
</comment>
<keyword evidence="7 19" id="KW-1003">Cell membrane</keyword>
<gene>
    <name evidence="19" type="primary">cobS</name>
    <name evidence="20" type="ORF">DFP77_11065</name>
</gene>
<evidence type="ECO:0000256" key="18">
    <source>
        <dbReference type="ARBA" id="ARBA00049504"/>
    </source>
</evidence>
<comment type="catalytic activity">
    <reaction evidence="18 19">
        <text>alpha-ribazole 5'-phosphate + adenosylcob(III)inamide-GDP = adenosylcob(III)alamin 5'-phosphate + GMP + H(+)</text>
        <dbReference type="Rhea" id="RHEA:23560"/>
        <dbReference type="ChEBI" id="CHEBI:15378"/>
        <dbReference type="ChEBI" id="CHEBI:57918"/>
        <dbReference type="ChEBI" id="CHEBI:58115"/>
        <dbReference type="ChEBI" id="CHEBI:60487"/>
        <dbReference type="ChEBI" id="CHEBI:60493"/>
        <dbReference type="EC" id="2.7.8.26"/>
    </reaction>
</comment>
<evidence type="ECO:0000313" key="21">
    <source>
        <dbReference type="Proteomes" id="UP000253506"/>
    </source>
</evidence>
<comment type="function">
    <text evidence="14 19">Joins adenosylcobinamide-GDP and alpha-ribazole to generate adenosylcobalamin (Ado-cobalamin). Also synthesizes adenosylcobalamin 5'-phosphate from adenosylcobinamide-GDP and alpha-ribazole 5'-phosphate.</text>
</comment>
<evidence type="ECO:0000256" key="16">
    <source>
        <dbReference type="ARBA" id="ARBA00032853"/>
    </source>
</evidence>
<comment type="subcellular location">
    <subcellularLocation>
        <location evidence="2 19">Cell membrane</location>
        <topology evidence="2 19">Multi-pass membrane protein</topology>
    </subcellularLocation>
</comment>